<dbReference type="Proteomes" id="UP000756921">
    <property type="component" value="Unassembled WGS sequence"/>
</dbReference>
<comment type="caution">
    <text evidence="2">The sequence shown here is derived from an EMBL/GenBank/DDBJ whole genome shotgun (WGS) entry which is preliminary data.</text>
</comment>
<name>A0A9P6GAN5_9PLEO</name>
<dbReference type="EMBL" id="WJXW01000011">
    <property type="protein sequence ID" value="KAF9732242.1"/>
    <property type="molecule type" value="Genomic_DNA"/>
</dbReference>
<proteinExistence type="predicted"/>
<sequence>MDPNGPQKLSSSASDKHTPPSPIKISSPDHESPSPSTTQATPIKASTPSTPPTPRHRRSKVHVDPVAAIDAWNSSPKSREFAKPIKENSSDLDFPKQLQLASSYKVTTTQTHIQAGPEHGVDVVDWAADVTTEVSGRSVRFLYPR</sequence>
<evidence type="ECO:0000313" key="3">
    <source>
        <dbReference type="Proteomes" id="UP000756921"/>
    </source>
</evidence>
<protein>
    <submittedName>
        <fullName evidence="2">Uncharacterized protein</fullName>
    </submittedName>
</protein>
<accession>A0A9P6GAN5</accession>
<dbReference type="OrthoDB" id="10566640at2759"/>
<keyword evidence="3" id="KW-1185">Reference proteome</keyword>
<organism evidence="2 3">
    <name type="scientific">Paraphaeosphaeria minitans</name>
    <dbReference type="NCBI Taxonomy" id="565426"/>
    <lineage>
        <taxon>Eukaryota</taxon>
        <taxon>Fungi</taxon>
        <taxon>Dikarya</taxon>
        <taxon>Ascomycota</taxon>
        <taxon>Pezizomycotina</taxon>
        <taxon>Dothideomycetes</taxon>
        <taxon>Pleosporomycetidae</taxon>
        <taxon>Pleosporales</taxon>
        <taxon>Massarineae</taxon>
        <taxon>Didymosphaeriaceae</taxon>
        <taxon>Paraphaeosphaeria</taxon>
    </lineage>
</organism>
<feature type="region of interest" description="Disordered" evidence="1">
    <location>
        <begin position="1"/>
        <end position="88"/>
    </location>
</feature>
<gene>
    <name evidence="2" type="ORF">PMIN01_10171</name>
</gene>
<evidence type="ECO:0000256" key="1">
    <source>
        <dbReference type="SAM" id="MobiDB-lite"/>
    </source>
</evidence>
<reference evidence="2" key="1">
    <citation type="journal article" date="2020" name="Mol. Plant Microbe Interact.">
        <title>Genome Sequence of the Biocontrol Agent Coniothyrium minitans strain Conio (IMI 134523).</title>
        <authorList>
            <person name="Patel D."/>
            <person name="Shittu T.A."/>
            <person name="Baroncelli R."/>
            <person name="Muthumeenakshi S."/>
            <person name="Osborne T.H."/>
            <person name="Janganan T.K."/>
            <person name="Sreenivasaprasad S."/>
        </authorList>
    </citation>
    <scope>NUCLEOTIDE SEQUENCE</scope>
    <source>
        <strain evidence="2">Conio</strain>
    </source>
</reference>
<feature type="compositionally biased region" description="Basic and acidic residues" evidence="1">
    <location>
        <begin position="77"/>
        <end position="88"/>
    </location>
</feature>
<evidence type="ECO:0000313" key="2">
    <source>
        <dbReference type="EMBL" id="KAF9732242.1"/>
    </source>
</evidence>
<dbReference type="AlphaFoldDB" id="A0A9P6GAN5"/>